<gene>
    <name evidence="7" type="ORF">JTE90_000600</name>
</gene>
<feature type="domain" description="Peptidase M24" evidence="6">
    <location>
        <begin position="87"/>
        <end position="316"/>
    </location>
</feature>
<dbReference type="Gene3D" id="3.40.350.10">
    <property type="entry name" value="Creatinase/prolidase N-terminal domain"/>
    <property type="match status" value="1"/>
</dbReference>
<keyword evidence="3" id="KW-0479">Metal-binding</keyword>
<keyword evidence="8" id="KW-1185">Reference proteome</keyword>
<evidence type="ECO:0000313" key="7">
    <source>
        <dbReference type="EMBL" id="KAG8200525.1"/>
    </source>
</evidence>
<proteinExistence type="inferred from homology"/>
<dbReference type="GO" id="GO:0046872">
    <property type="term" value="F:metal ion binding"/>
    <property type="evidence" value="ECO:0007669"/>
    <property type="project" value="UniProtKB-KW"/>
</dbReference>
<keyword evidence="5" id="KW-0464">Manganese</keyword>
<comment type="cofactor">
    <cofactor evidence="1">
        <name>Mn(2+)</name>
        <dbReference type="ChEBI" id="CHEBI:29035"/>
    </cofactor>
</comment>
<dbReference type="Gene3D" id="3.90.230.10">
    <property type="entry name" value="Creatinase/methionine aminopeptidase superfamily"/>
    <property type="match status" value="1"/>
</dbReference>
<organism evidence="7 8">
    <name type="scientific">Oedothorax gibbosus</name>
    <dbReference type="NCBI Taxonomy" id="931172"/>
    <lineage>
        <taxon>Eukaryota</taxon>
        <taxon>Metazoa</taxon>
        <taxon>Ecdysozoa</taxon>
        <taxon>Arthropoda</taxon>
        <taxon>Chelicerata</taxon>
        <taxon>Arachnida</taxon>
        <taxon>Araneae</taxon>
        <taxon>Araneomorphae</taxon>
        <taxon>Entelegynae</taxon>
        <taxon>Araneoidea</taxon>
        <taxon>Linyphiidae</taxon>
        <taxon>Erigoninae</taxon>
        <taxon>Oedothorax</taxon>
    </lineage>
</organism>
<protein>
    <recommendedName>
        <fullName evidence="6">Peptidase M24 domain-containing protein</fullName>
    </recommendedName>
</protein>
<dbReference type="Proteomes" id="UP000827092">
    <property type="component" value="Unassembled WGS sequence"/>
</dbReference>
<dbReference type="EMBL" id="JAFNEN010000015">
    <property type="protein sequence ID" value="KAG8200525.1"/>
    <property type="molecule type" value="Genomic_DNA"/>
</dbReference>
<dbReference type="PANTHER" id="PTHR43226">
    <property type="entry name" value="XAA-PRO AMINOPEPTIDASE 3"/>
    <property type="match status" value="1"/>
</dbReference>
<evidence type="ECO:0000256" key="5">
    <source>
        <dbReference type="ARBA" id="ARBA00023211"/>
    </source>
</evidence>
<dbReference type="SUPFAM" id="SSF53092">
    <property type="entry name" value="Creatinase/prolidase N-terminal domain"/>
    <property type="match status" value="1"/>
</dbReference>
<sequence length="339" mass="38527">MNLDTAINFLGVDRALYLDDFENFLQSFSKSNKQFTIWYDHNRAPFPKMKDKILEFLHSISGRFALESSRHVLHTLRVIKCDAEAQLMRETCKIGALSMKEVMKFSHVDVAEAHLLAKMEYECRMRGANYLAFPPVVAGGDRANTIHYIDSNNIVKGGDMVLMDSGCEYHGYSSDISRTWPVDGKFTDPQRELYQVVLAVQEDLIQLCQTKVPLDNLFEIMCKNLGKAFQKLGVIPKSATEHHLKEAGYELCPHHVGHYLGMDVHDTELISRGIKLQAGMVVTIEPGIYISKSNTKYPEKYRGQCIRIEDDVLITEDGYEVLTADCPKSIHDIEDLCKK</sequence>
<reference evidence="7 8" key="1">
    <citation type="journal article" date="2022" name="Nat. Ecol. Evol.">
        <title>A masculinizing supergene underlies an exaggerated male reproductive morph in a spider.</title>
        <authorList>
            <person name="Hendrickx F."/>
            <person name="De Corte Z."/>
            <person name="Sonet G."/>
            <person name="Van Belleghem S.M."/>
            <person name="Kostlbacher S."/>
            <person name="Vangestel C."/>
        </authorList>
    </citation>
    <scope>NUCLEOTIDE SEQUENCE [LARGE SCALE GENOMIC DNA]</scope>
    <source>
        <strain evidence="7">W744_W776</strain>
    </source>
</reference>
<dbReference type="GO" id="GO:0005739">
    <property type="term" value="C:mitochondrion"/>
    <property type="evidence" value="ECO:0007669"/>
    <property type="project" value="TreeGrafter"/>
</dbReference>
<evidence type="ECO:0000313" key="8">
    <source>
        <dbReference type="Proteomes" id="UP000827092"/>
    </source>
</evidence>
<dbReference type="GO" id="GO:0006508">
    <property type="term" value="P:proteolysis"/>
    <property type="evidence" value="ECO:0007669"/>
    <property type="project" value="TreeGrafter"/>
</dbReference>
<dbReference type="AlphaFoldDB" id="A0AAV6VWQ9"/>
<dbReference type="GO" id="GO:0004177">
    <property type="term" value="F:aminopeptidase activity"/>
    <property type="evidence" value="ECO:0007669"/>
    <property type="project" value="TreeGrafter"/>
</dbReference>
<dbReference type="InterPro" id="IPR000994">
    <property type="entry name" value="Pept_M24"/>
</dbReference>
<evidence type="ECO:0000259" key="6">
    <source>
        <dbReference type="Pfam" id="PF00557"/>
    </source>
</evidence>
<keyword evidence="4" id="KW-0378">Hydrolase</keyword>
<dbReference type="PANTHER" id="PTHR43226:SF4">
    <property type="entry name" value="XAA-PRO AMINOPEPTIDASE 3"/>
    <property type="match status" value="1"/>
</dbReference>
<dbReference type="SUPFAM" id="SSF55920">
    <property type="entry name" value="Creatinase/aminopeptidase"/>
    <property type="match status" value="1"/>
</dbReference>
<evidence type="ECO:0000256" key="4">
    <source>
        <dbReference type="ARBA" id="ARBA00022801"/>
    </source>
</evidence>
<dbReference type="Pfam" id="PF00557">
    <property type="entry name" value="Peptidase_M24"/>
    <property type="match status" value="1"/>
</dbReference>
<dbReference type="InterPro" id="IPR029149">
    <property type="entry name" value="Creatin/AminoP/Spt16_N"/>
</dbReference>
<comment type="caution">
    <text evidence="7">The sequence shown here is derived from an EMBL/GenBank/DDBJ whole genome shotgun (WGS) entry which is preliminary data.</text>
</comment>
<evidence type="ECO:0000256" key="3">
    <source>
        <dbReference type="ARBA" id="ARBA00022723"/>
    </source>
</evidence>
<evidence type="ECO:0000256" key="2">
    <source>
        <dbReference type="ARBA" id="ARBA00008766"/>
    </source>
</evidence>
<accession>A0AAV6VWQ9</accession>
<dbReference type="CDD" id="cd01087">
    <property type="entry name" value="Prolidase"/>
    <property type="match status" value="1"/>
</dbReference>
<comment type="similarity">
    <text evidence="2">Belongs to the peptidase M24B family.</text>
</comment>
<dbReference type="InterPro" id="IPR052433">
    <property type="entry name" value="X-Pro_dipept-like"/>
</dbReference>
<name>A0AAV6VWQ9_9ARAC</name>
<evidence type="ECO:0000256" key="1">
    <source>
        <dbReference type="ARBA" id="ARBA00001936"/>
    </source>
</evidence>
<dbReference type="InterPro" id="IPR036005">
    <property type="entry name" value="Creatinase/aminopeptidase-like"/>
</dbReference>